<dbReference type="Gene3D" id="3.40.50.2000">
    <property type="entry name" value="Glycogen Phosphorylase B"/>
    <property type="match status" value="2"/>
</dbReference>
<dbReference type="EMBL" id="CDML01000010">
    <property type="protein sequence ID" value="CRF40598.1"/>
    <property type="molecule type" value="Genomic_DNA"/>
</dbReference>
<dbReference type="EMBL" id="CDMN01000032">
    <property type="protein sequence ID" value="CRF44204.1"/>
    <property type="molecule type" value="Genomic_DNA"/>
</dbReference>
<dbReference type="EMBL" id="CDMH01000020">
    <property type="protein sequence ID" value="CRF42252.1"/>
    <property type="molecule type" value="Genomic_DNA"/>
</dbReference>
<dbReference type="InterPro" id="IPR050194">
    <property type="entry name" value="Glycosyltransferase_grp1"/>
</dbReference>
<dbReference type="CDD" id="cd03801">
    <property type="entry name" value="GT4_PimA-like"/>
    <property type="match status" value="1"/>
</dbReference>
<dbReference type="RefSeq" id="WP_053940912.1">
    <property type="nucleotide sequence ID" value="NZ_CDMH01000020.1"/>
</dbReference>
<dbReference type="GO" id="GO:0016757">
    <property type="term" value="F:glycosyltransferase activity"/>
    <property type="evidence" value="ECO:0007669"/>
    <property type="project" value="InterPro"/>
</dbReference>
<dbReference type="AlphaFoldDB" id="A0A0K2X516"/>
<evidence type="ECO:0000313" key="6">
    <source>
        <dbReference type="Proteomes" id="UP000041394"/>
    </source>
</evidence>
<gene>
    <name evidence="2" type="ORF">HAL011_03600</name>
    <name evidence="3" type="ORF">HAL013_04190</name>
    <name evidence="4" type="ORF">HAL09_07790</name>
</gene>
<accession>A0A0K2X516</accession>
<keyword evidence="5" id="KW-1185">Reference proteome</keyword>
<dbReference type="InterPro" id="IPR001296">
    <property type="entry name" value="Glyco_trans_1"/>
</dbReference>
<feature type="domain" description="Glycosyl transferase family 1" evidence="1">
    <location>
        <begin position="225"/>
        <end position="379"/>
    </location>
</feature>
<reference evidence="6 7" key="2">
    <citation type="submission" date="2014-12" db="EMBL/GenBank/DDBJ databases">
        <authorList>
            <person name="Jaenicke S."/>
        </authorList>
    </citation>
    <scope>NUCLEOTIDE SEQUENCE [LARGE SCALE GENOMIC DNA]</scope>
</reference>
<dbReference type="Pfam" id="PF00534">
    <property type="entry name" value="Glycos_transf_1"/>
    <property type="match status" value="1"/>
</dbReference>
<evidence type="ECO:0000313" key="2">
    <source>
        <dbReference type="EMBL" id="CRF40598.1"/>
    </source>
</evidence>
<sequence>MRILYTTEQYPPCQTGVALADYGLSLALAQAGHEVFVCTGQHPQATQEGEIVRLESGRVCKEAALLAPRLWVLRFDVGWDWSKSQQPIGAEVKDYVEFVLNFDCALLLNSGIIGKWNCDLLYQVLPQAKAKVKFLRSHGEKELIGFKYSLKDRFKDLLRSLRTGRLQKPYMLWLNQELQRSLKHYDKVFFLHEDTHGYAPLKPFCRQVGILPNGVFAKDICPPKNFKPTFLLNVSNYFVSKGQDFVLKAYYLSQTSLPLKLIGALEEGQTLEKLKALKAQLDKEHGKKEVEFLYKIPREQVLQAFKEACIFLHASHFEAFPMVILECLQFATPFVCTDVGNVAKIAPHLIAHTPQEMADKIDTLLNDPTHYAEVSKALRTRAQDFCYENIAKGLLTQC</sequence>
<name>A0A0K2X516_9HELI</name>
<dbReference type="PANTHER" id="PTHR45947:SF3">
    <property type="entry name" value="SULFOQUINOVOSYL TRANSFERASE SQD2"/>
    <property type="match status" value="1"/>
</dbReference>
<proteinExistence type="predicted"/>
<reference evidence="2" key="1">
    <citation type="submission" date="2014-12" db="EMBL/GenBank/DDBJ databases">
        <title>Whole genome sequences of four Staphylococcus schleiferi canine isolates.</title>
        <authorList>
            <person name="Misic A.M."/>
            <person name="Cain C."/>
            <person name="Morris D.O."/>
            <person name="Rankin S."/>
            <person name="Beiting D."/>
        </authorList>
    </citation>
    <scope>NUCLEOTIDE SEQUENCE</scope>
    <source>
        <strain evidence="2">ASB11</strain>
        <strain evidence="3">ASB13</strain>
        <strain evidence="4">ASB9</strain>
    </source>
</reference>
<dbReference type="Proteomes" id="UP000041394">
    <property type="component" value="Unassembled WGS sequence"/>
</dbReference>
<evidence type="ECO:0000313" key="5">
    <source>
        <dbReference type="Proteomes" id="UP000038622"/>
    </source>
</evidence>
<reference evidence="5" key="3">
    <citation type="submission" date="2014-12" db="EMBL/GenBank/DDBJ databases">
        <authorList>
            <person name="Smet A."/>
        </authorList>
    </citation>
    <scope>NUCLEOTIDE SEQUENCE [LARGE SCALE GENOMIC DNA]</scope>
</reference>
<dbReference type="Proteomes" id="UP000045175">
    <property type="component" value="Unassembled WGS sequence"/>
</dbReference>
<evidence type="ECO:0000313" key="3">
    <source>
        <dbReference type="EMBL" id="CRF42252.1"/>
    </source>
</evidence>
<protein>
    <recommendedName>
        <fullName evidence="1">Glycosyl transferase family 1 domain-containing protein</fullName>
    </recommendedName>
</protein>
<evidence type="ECO:0000259" key="1">
    <source>
        <dbReference type="Pfam" id="PF00534"/>
    </source>
</evidence>
<evidence type="ECO:0000313" key="7">
    <source>
        <dbReference type="Proteomes" id="UP000045175"/>
    </source>
</evidence>
<evidence type="ECO:0000313" key="4">
    <source>
        <dbReference type="EMBL" id="CRF44204.1"/>
    </source>
</evidence>
<dbReference type="Proteomes" id="UP000038622">
    <property type="component" value="Unassembled WGS sequence"/>
</dbReference>
<dbReference type="STRING" id="1578720.HAL011_03600"/>
<organism evidence="2 5">
    <name type="scientific">Helicobacter ailurogastricus</name>
    <dbReference type="NCBI Taxonomy" id="1578720"/>
    <lineage>
        <taxon>Bacteria</taxon>
        <taxon>Pseudomonadati</taxon>
        <taxon>Campylobacterota</taxon>
        <taxon>Epsilonproteobacteria</taxon>
        <taxon>Campylobacterales</taxon>
        <taxon>Helicobacteraceae</taxon>
        <taxon>Helicobacter</taxon>
    </lineage>
</organism>
<dbReference type="SUPFAM" id="SSF53756">
    <property type="entry name" value="UDP-Glycosyltransferase/glycogen phosphorylase"/>
    <property type="match status" value="1"/>
</dbReference>
<dbReference type="PANTHER" id="PTHR45947">
    <property type="entry name" value="SULFOQUINOVOSYL TRANSFERASE SQD2"/>
    <property type="match status" value="1"/>
</dbReference>